<sequence>MGSWGDLKAAYRLLNEEDVTHKALSQGHWLQTRQQAAMTEARVVLFVQDTTELDYTRQVKTKNLGHIGDGKGRGLMLHSCLAVVPQPGNPEIIGLAAQEVWRPEQIKRGSETRTQRAYRRTQSDVWAEIVEAIGVAIAARNTTNLVSVGDRGSDVFSYIRRATAINWNCLIRVCQDRVIHTVDGVKGRLLSFVRSVPAMASKSIVLRGRDGEPKRSVNLLVAWSKVLIFPPTRGPERRTQPISCWCMRVWEATDSPDALEWVLLTTVPISDTNCALLQVDWYAVRWVIEEYHKCLKTGCAVEQRQLTTAAGLERFLGFLAIVAVKLLQLRTLSRSHPKHLASSVVPLIMLKVLIARLGLLKWELTLAEFWRGLARLGGFIGRKSDGNPGWQTLWRGWSRLQDMSWGASLALEAF</sequence>
<reference evidence="2 3" key="1">
    <citation type="journal article" date="2019" name="Front. Microbiol.">
        <title>Genomic Features for Desiccation Tolerance and Sugar Biosynthesis in the Extremophile Gloeocapsopsis sp. UTEX B3054.</title>
        <authorList>
            <person name="Urrejola C."/>
            <person name="Alcorta J."/>
            <person name="Salas L."/>
            <person name="Vasquez M."/>
            <person name="Polz M.F."/>
            <person name="Vicuna R."/>
            <person name="Diez B."/>
        </authorList>
    </citation>
    <scope>NUCLEOTIDE SEQUENCE [LARGE SCALE GENOMIC DNA]</scope>
    <source>
        <strain evidence="2 3">1H9</strain>
    </source>
</reference>
<dbReference type="InterPro" id="IPR047768">
    <property type="entry name" value="Tn5p-like"/>
</dbReference>
<proteinExistence type="predicted"/>
<dbReference type="AlphaFoldDB" id="A0A6N8FTQ1"/>
<feature type="domain" description="Transposase Tn5 dimerisation" evidence="1">
    <location>
        <begin position="365"/>
        <end position="406"/>
    </location>
</feature>
<dbReference type="SUPFAM" id="SSF53098">
    <property type="entry name" value="Ribonuclease H-like"/>
    <property type="match status" value="1"/>
</dbReference>
<organism evidence="2 3">
    <name type="scientific">Gloeocapsopsis dulcis AAB1 = 1H9</name>
    <dbReference type="NCBI Taxonomy" id="1433147"/>
    <lineage>
        <taxon>Bacteria</taxon>
        <taxon>Bacillati</taxon>
        <taxon>Cyanobacteriota</taxon>
        <taxon>Cyanophyceae</taxon>
        <taxon>Oscillatoriophycideae</taxon>
        <taxon>Chroococcales</taxon>
        <taxon>Chroococcaceae</taxon>
        <taxon>Gloeocapsopsis</taxon>
        <taxon>Gloeocapsopsis dulcis</taxon>
    </lineage>
</organism>
<keyword evidence="3" id="KW-1185">Reference proteome</keyword>
<dbReference type="Pfam" id="PF02281">
    <property type="entry name" value="Dimer_Tnp_Tn5"/>
    <property type="match status" value="1"/>
</dbReference>
<dbReference type="InterPro" id="IPR003201">
    <property type="entry name" value="Transposase_Tn5"/>
</dbReference>
<dbReference type="InterPro" id="IPR012337">
    <property type="entry name" value="RNaseH-like_sf"/>
</dbReference>
<evidence type="ECO:0000313" key="3">
    <source>
        <dbReference type="Proteomes" id="UP000441797"/>
    </source>
</evidence>
<dbReference type="Proteomes" id="UP000441797">
    <property type="component" value="Unassembled WGS sequence"/>
</dbReference>
<dbReference type="InterPro" id="IPR014737">
    <property type="entry name" value="Transposase_Tn5-like_C"/>
</dbReference>
<dbReference type="EMBL" id="NAPY01000008">
    <property type="protein sequence ID" value="MUL36144.1"/>
    <property type="molecule type" value="Genomic_DNA"/>
</dbReference>
<dbReference type="Gene3D" id="3.90.350.10">
    <property type="entry name" value="Transposase Inhibitor Protein From Tn5, Chain A, domain 1"/>
    <property type="match status" value="1"/>
</dbReference>
<dbReference type="PANTHER" id="PTHR37319:SF1">
    <property type="entry name" value="TRANSPOSASE TN5 DIMERISATION DOMAIN-CONTAINING PROTEIN"/>
    <property type="match status" value="1"/>
</dbReference>
<accession>A0A6N8FTQ1</accession>
<dbReference type="NCBIfam" id="NF033590">
    <property type="entry name" value="transpos_IS4_3"/>
    <property type="match status" value="1"/>
</dbReference>
<dbReference type="InterPro" id="IPR054836">
    <property type="entry name" value="Tn5_transposase"/>
</dbReference>
<comment type="caution">
    <text evidence="2">The sequence shown here is derived from an EMBL/GenBank/DDBJ whole genome shotgun (WGS) entry which is preliminary data.</text>
</comment>
<gene>
    <name evidence="2" type="ORF">BWI75_07230</name>
</gene>
<dbReference type="RefSeq" id="WP_105221004.1">
    <property type="nucleotide sequence ID" value="NZ_NAPY01000008.1"/>
</dbReference>
<evidence type="ECO:0000313" key="2">
    <source>
        <dbReference type="EMBL" id="MUL36144.1"/>
    </source>
</evidence>
<protein>
    <recommendedName>
        <fullName evidence="1">Transposase Tn5 dimerisation domain-containing protein</fullName>
    </recommendedName>
</protein>
<evidence type="ECO:0000259" key="1">
    <source>
        <dbReference type="Pfam" id="PF02281"/>
    </source>
</evidence>
<dbReference type="OrthoDB" id="139608at2"/>
<dbReference type="PANTHER" id="PTHR37319">
    <property type="entry name" value="TRANSPOSASE"/>
    <property type="match status" value="1"/>
</dbReference>
<dbReference type="Gene3D" id="1.10.740.10">
    <property type="entry name" value="Transferase Inhibitor Protein From Tn5, Chain"/>
    <property type="match status" value="1"/>
</dbReference>
<name>A0A6N8FTQ1_9CHRO</name>